<organism evidence="2 3">
    <name type="scientific">Litchfieldia luteola</name>
    <dbReference type="NCBI Taxonomy" id="682179"/>
    <lineage>
        <taxon>Bacteria</taxon>
        <taxon>Bacillati</taxon>
        <taxon>Bacillota</taxon>
        <taxon>Bacilli</taxon>
        <taxon>Bacillales</taxon>
        <taxon>Bacillaceae</taxon>
        <taxon>Litchfieldia</taxon>
    </lineage>
</organism>
<evidence type="ECO:0000256" key="1">
    <source>
        <dbReference type="SAM" id="Phobius"/>
    </source>
</evidence>
<name>A0ABR9QHH7_9BACI</name>
<reference evidence="2 3" key="1">
    <citation type="submission" date="2020-10" db="EMBL/GenBank/DDBJ databases">
        <title>Bacillus sp. HD4P25, an endophyte from a halophyte.</title>
        <authorList>
            <person name="Sun J.-Q."/>
        </authorList>
    </citation>
    <scope>NUCLEOTIDE SEQUENCE [LARGE SCALE GENOMIC DNA]</scope>
    <source>
        <strain evidence="2 3">YIM 93174</strain>
    </source>
</reference>
<protein>
    <submittedName>
        <fullName evidence="2">Uncharacterized protein</fullName>
    </submittedName>
</protein>
<comment type="caution">
    <text evidence="2">The sequence shown here is derived from an EMBL/GenBank/DDBJ whole genome shotgun (WGS) entry which is preliminary data.</text>
</comment>
<dbReference type="RefSeq" id="WP_193535420.1">
    <property type="nucleotide sequence ID" value="NZ_JADCLJ010000019.1"/>
</dbReference>
<keyword evidence="1" id="KW-1133">Transmembrane helix</keyword>
<dbReference type="Pfam" id="PF14173">
    <property type="entry name" value="ComGG"/>
    <property type="match status" value="1"/>
</dbReference>
<accession>A0ABR9QHH7</accession>
<sequence>MKNEKGFILPTTIAISLLFFAVFTHQLDLYITEKRFYKEVEEQYHLEIIISMAVDDIIEEIERRKVEGSLTSSYSEWLYYPNGQVRYQVAEQTLDRFAITMYCDTSNGRKYNAKFLYNYTEKKPGQWIRF</sequence>
<dbReference type="InterPro" id="IPR020372">
    <property type="entry name" value="Competence_ComGG"/>
</dbReference>
<evidence type="ECO:0000313" key="3">
    <source>
        <dbReference type="Proteomes" id="UP001516662"/>
    </source>
</evidence>
<dbReference type="EMBL" id="JADCLJ010000019">
    <property type="protein sequence ID" value="MBE4907947.1"/>
    <property type="molecule type" value="Genomic_DNA"/>
</dbReference>
<proteinExistence type="predicted"/>
<gene>
    <name evidence="2" type="ORF">IMZ08_07765</name>
</gene>
<keyword evidence="3" id="KW-1185">Reference proteome</keyword>
<evidence type="ECO:0000313" key="2">
    <source>
        <dbReference type="EMBL" id="MBE4907947.1"/>
    </source>
</evidence>
<feature type="transmembrane region" description="Helical" evidence="1">
    <location>
        <begin position="6"/>
        <end position="25"/>
    </location>
</feature>
<keyword evidence="1" id="KW-0812">Transmembrane</keyword>
<keyword evidence="1" id="KW-0472">Membrane</keyword>
<dbReference type="Proteomes" id="UP001516662">
    <property type="component" value="Unassembled WGS sequence"/>
</dbReference>